<sequence length="64" mass="6771">MGDRRVSDDNDDVGEAEERFPMGDRSASGLKISLVGFVLTTVAPLAKWSTSASLGGALAQACRW</sequence>
<protein>
    <submittedName>
        <fullName evidence="2">Uncharacterized protein</fullName>
    </submittedName>
</protein>
<evidence type="ECO:0000313" key="2">
    <source>
        <dbReference type="EMBL" id="GMN43214.1"/>
    </source>
</evidence>
<proteinExistence type="predicted"/>
<organism evidence="2 3">
    <name type="scientific">Ficus carica</name>
    <name type="common">Common fig</name>
    <dbReference type="NCBI Taxonomy" id="3494"/>
    <lineage>
        <taxon>Eukaryota</taxon>
        <taxon>Viridiplantae</taxon>
        <taxon>Streptophyta</taxon>
        <taxon>Embryophyta</taxon>
        <taxon>Tracheophyta</taxon>
        <taxon>Spermatophyta</taxon>
        <taxon>Magnoliopsida</taxon>
        <taxon>eudicotyledons</taxon>
        <taxon>Gunneridae</taxon>
        <taxon>Pentapetalae</taxon>
        <taxon>rosids</taxon>
        <taxon>fabids</taxon>
        <taxon>Rosales</taxon>
        <taxon>Moraceae</taxon>
        <taxon>Ficeae</taxon>
        <taxon>Ficus</taxon>
    </lineage>
</organism>
<gene>
    <name evidence="2" type="ORF">TIFTF001_012423</name>
</gene>
<dbReference type="AlphaFoldDB" id="A0AA87ZTE3"/>
<accession>A0AA87ZTE3</accession>
<evidence type="ECO:0000256" key="1">
    <source>
        <dbReference type="SAM" id="MobiDB-lite"/>
    </source>
</evidence>
<dbReference type="EMBL" id="BTGU01000016">
    <property type="protein sequence ID" value="GMN43214.1"/>
    <property type="molecule type" value="Genomic_DNA"/>
</dbReference>
<reference evidence="2" key="1">
    <citation type="submission" date="2023-07" db="EMBL/GenBank/DDBJ databases">
        <title>draft genome sequence of fig (Ficus carica).</title>
        <authorList>
            <person name="Takahashi T."/>
            <person name="Nishimura K."/>
        </authorList>
    </citation>
    <scope>NUCLEOTIDE SEQUENCE</scope>
</reference>
<evidence type="ECO:0000313" key="3">
    <source>
        <dbReference type="Proteomes" id="UP001187192"/>
    </source>
</evidence>
<keyword evidence="3" id="KW-1185">Reference proteome</keyword>
<comment type="caution">
    <text evidence="2">The sequence shown here is derived from an EMBL/GenBank/DDBJ whole genome shotgun (WGS) entry which is preliminary data.</text>
</comment>
<name>A0AA87ZTE3_FICCA</name>
<feature type="region of interest" description="Disordered" evidence="1">
    <location>
        <begin position="1"/>
        <end position="23"/>
    </location>
</feature>
<dbReference type="Proteomes" id="UP001187192">
    <property type="component" value="Unassembled WGS sequence"/>
</dbReference>